<feature type="domain" description="Glycosyltransferase 2-like" evidence="5">
    <location>
        <begin position="7"/>
        <end position="135"/>
    </location>
</feature>
<evidence type="ECO:0000313" key="7">
    <source>
        <dbReference type="Proteomes" id="UP000322917"/>
    </source>
</evidence>
<keyword evidence="3" id="KW-0328">Glycosyltransferase</keyword>
<dbReference type="Proteomes" id="UP000322917">
    <property type="component" value="Unassembled WGS sequence"/>
</dbReference>
<dbReference type="Gene3D" id="3.90.550.10">
    <property type="entry name" value="Spore Coat Polysaccharide Biosynthesis Protein SpsA, Chain A"/>
    <property type="match status" value="1"/>
</dbReference>
<dbReference type="CDD" id="cd00761">
    <property type="entry name" value="Glyco_tranf_GTA_type"/>
    <property type="match status" value="1"/>
</dbReference>
<reference evidence="6 7" key="1">
    <citation type="submission" date="2016-11" db="EMBL/GenBank/DDBJ databases">
        <authorList>
            <person name="Varghese N."/>
            <person name="Submissions S."/>
        </authorList>
    </citation>
    <scope>NUCLEOTIDE SEQUENCE [LARGE SCALE GENOMIC DNA]</scope>
    <source>
        <strain evidence="6 7">DSM 15287</strain>
    </source>
</reference>
<evidence type="ECO:0000256" key="1">
    <source>
        <dbReference type="ARBA" id="ARBA00004776"/>
    </source>
</evidence>
<dbReference type="Pfam" id="PF00535">
    <property type="entry name" value="Glycos_transf_2"/>
    <property type="match status" value="1"/>
</dbReference>
<dbReference type="OrthoDB" id="9785185at2"/>
<sequence>MNEIVLSVLIPVFNWNISDLLDKLIKEIISNKLDNVEIVILDDMSSDLNLKKINRKNVDFFIQKYPHLKLIYKELLSNIGRAAVRNLLIKESNGLYLLFLDCDILPDSNIFLQKYINFCRNRKYDVVCGGLSYKQIPVSKSEYKFYLFLSNMTDVKPAVIRNTAPWRYVLTSNVAVNRCVLEKEVFGDFKGYGYEDVEWAIRIHRQFKIIHIDNQVTHLGLVQRSKVYERMVTSIDNYFILSKLHPMEFEESRIFKYILLFQLINIPMLKLLKLLLEKLFFLNLGDNFSYVVFQLQKAVLFTIKLKKDN</sequence>
<comment type="pathway">
    <text evidence="1">Cell wall biogenesis; cell wall polysaccharide biosynthesis.</text>
</comment>
<evidence type="ECO:0000256" key="4">
    <source>
        <dbReference type="ARBA" id="ARBA00022679"/>
    </source>
</evidence>
<evidence type="ECO:0000313" key="6">
    <source>
        <dbReference type="EMBL" id="SHJ52988.1"/>
    </source>
</evidence>
<organism evidence="6 7">
    <name type="scientific">Propionispora hippei DSM 15287</name>
    <dbReference type="NCBI Taxonomy" id="1123003"/>
    <lineage>
        <taxon>Bacteria</taxon>
        <taxon>Bacillati</taxon>
        <taxon>Bacillota</taxon>
        <taxon>Negativicutes</taxon>
        <taxon>Selenomonadales</taxon>
        <taxon>Sporomusaceae</taxon>
        <taxon>Propionispora</taxon>
    </lineage>
</organism>
<evidence type="ECO:0000256" key="3">
    <source>
        <dbReference type="ARBA" id="ARBA00022676"/>
    </source>
</evidence>
<dbReference type="InterPro" id="IPR029044">
    <property type="entry name" value="Nucleotide-diphossugar_trans"/>
</dbReference>
<dbReference type="AlphaFoldDB" id="A0A1M6K242"/>
<accession>A0A1M6K242</accession>
<dbReference type="GO" id="GO:0016757">
    <property type="term" value="F:glycosyltransferase activity"/>
    <property type="evidence" value="ECO:0007669"/>
    <property type="project" value="UniProtKB-KW"/>
</dbReference>
<dbReference type="PANTHER" id="PTHR43179">
    <property type="entry name" value="RHAMNOSYLTRANSFERASE WBBL"/>
    <property type="match status" value="1"/>
</dbReference>
<dbReference type="EMBL" id="FQZD01000025">
    <property type="protein sequence ID" value="SHJ52988.1"/>
    <property type="molecule type" value="Genomic_DNA"/>
</dbReference>
<keyword evidence="4 6" id="KW-0808">Transferase</keyword>
<evidence type="ECO:0000256" key="2">
    <source>
        <dbReference type="ARBA" id="ARBA00006739"/>
    </source>
</evidence>
<keyword evidence="7" id="KW-1185">Reference proteome</keyword>
<protein>
    <submittedName>
        <fullName evidence="6">Glycosyltransferase, GT2 family</fullName>
    </submittedName>
</protein>
<evidence type="ECO:0000259" key="5">
    <source>
        <dbReference type="Pfam" id="PF00535"/>
    </source>
</evidence>
<dbReference type="RefSeq" id="WP_149735427.1">
    <property type="nucleotide sequence ID" value="NZ_FQZD01000025.1"/>
</dbReference>
<name>A0A1M6K242_9FIRM</name>
<comment type="similarity">
    <text evidence="2">Belongs to the glycosyltransferase 2 family.</text>
</comment>
<dbReference type="SUPFAM" id="SSF53448">
    <property type="entry name" value="Nucleotide-diphospho-sugar transferases"/>
    <property type="match status" value="1"/>
</dbReference>
<dbReference type="PANTHER" id="PTHR43179:SF12">
    <property type="entry name" value="GALACTOFURANOSYLTRANSFERASE GLFT2"/>
    <property type="match status" value="1"/>
</dbReference>
<gene>
    <name evidence="6" type="ORF">SAMN02745170_02747</name>
</gene>
<dbReference type="InterPro" id="IPR001173">
    <property type="entry name" value="Glyco_trans_2-like"/>
</dbReference>
<proteinExistence type="inferred from homology"/>